<evidence type="ECO:0000313" key="6">
    <source>
        <dbReference type="Proteomes" id="UP001310248"/>
    </source>
</evidence>
<feature type="domain" description="HTH hxlR-type" evidence="4">
    <location>
        <begin position="24"/>
        <end position="122"/>
    </location>
</feature>
<evidence type="ECO:0000256" key="3">
    <source>
        <dbReference type="ARBA" id="ARBA00023163"/>
    </source>
</evidence>
<dbReference type="InterPro" id="IPR002577">
    <property type="entry name" value="HTH_HxlR"/>
</dbReference>
<dbReference type="RefSeq" id="WP_329775883.1">
    <property type="nucleotide sequence ID" value="NZ_JAYDYW010000010.1"/>
</dbReference>
<evidence type="ECO:0000256" key="1">
    <source>
        <dbReference type="ARBA" id="ARBA00023015"/>
    </source>
</evidence>
<keyword evidence="2" id="KW-0238">DNA-binding</keyword>
<dbReference type="Proteomes" id="UP001310248">
    <property type="component" value="Unassembled WGS sequence"/>
</dbReference>
<dbReference type="PROSITE" id="PS51118">
    <property type="entry name" value="HTH_HXLR"/>
    <property type="match status" value="1"/>
</dbReference>
<keyword evidence="6" id="KW-1185">Reference proteome</keyword>
<evidence type="ECO:0000313" key="5">
    <source>
        <dbReference type="EMBL" id="MEE1674842.1"/>
    </source>
</evidence>
<comment type="caution">
    <text evidence="5">The sequence shown here is derived from an EMBL/GenBank/DDBJ whole genome shotgun (WGS) entry which is preliminary data.</text>
</comment>
<sequence>MLDSAASSPEKNYEVSLTEQKHECPVSTAIEVIGGKWKVIILYQLRGKTLRFGELKREIPKITQKTLTQQLRDLEKDKLIERKVFAEVPPRVEYTPTALAEQLNPALDLLCGWGKAYQKAHE</sequence>
<proteinExistence type="predicted"/>
<dbReference type="PANTHER" id="PTHR33204:SF29">
    <property type="entry name" value="TRANSCRIPTIONAL REGULATOR"/>
    <property type="match status" value="1"/>
</dbReference>
<keyword evidence="1" id="KW-0805">Transcription regulation</keyword>
<keyword evidence="3" id="KW-0804">Transcription</keyword>
<dbReference type="EMBL" id="JAYDYW010000010">
    <property type="protein sequence ID" value="MEE1674842.1"/>
    <property type="molecule type" value="Genomic_DNA"/>
</dbReference>
<dbReference type="SUPFAM" id="SSF46785">
    <property type="entry name" value="Winged helix' DNA-binding domain"/>
    <property type="match status" value="1"/>
</dbReference>
<dbReference type="InterPro" id="IPR036390">
    <property type="entry name" value="WH_DNA-bd_sf"/>
</dbReference>
<dbReference type="Gene3D" id="1.10.10.10">
    <property type="entry name" value="Winged helix-like DNA-binding domain superfamily/Winged helix DNA-binding domain"/>
    <property type="match status" value="1"/>
</dbReference>
<protein>
    <submittedName>
        <fullName evidence="5">Helix-turn-helix domain-containing protein</fullName>
    </submittedName>
</protein>
<reference evidence="6" key="1">
    <citation type="submission" date="2023-07" db="EMBL/GenBank/DDBJ databases">
        <title>Draft genome sequence of Agarivorans aestuarii strain ZMCS4, a CAZymes producing bacteria isolated from the marine brown algae Clodostephus spongiosus.</title>
        <authorList>
            <person name="Lorente B."/>
            <person name="Cabral C."/>
            <person name="Frias J."/>
            <person name="Faria J."/>
            <person name="Toubarro D."/>
        </authorList>
    </citation>
    <scope>NUCLEOTIDE SEQUENCE [LARGE SCALE GENOMIC DNA]</scope>
    <source>
        <strain evidence="6">ZMCS4</strain>
    </source>
</reference>
<name>A0ABU7G608_9ALTE</name>
<evidence type="ECO:0000259" key="4">
    <source>
        <dbReference type="PROSITE" id="PS51118"/>
    </source>
</evidence>
<organism evidence="5 6">
    <name type="scientific">Agarivorans aestuarii</name>
    <dbReference type="NCBI Taxonomy" id="1563703"/>
    <lineage>
        <taxon>Bacteria</taxon>
        <taxon>Pseudomonadati</taxon>
        <taxon>Pseudomonadota</taxon>
        <taxon>Gammaproteobacteria</taxon>
        <taxon>Alteromonadales</taxon>
        <taxon>Alteromonadaceae</taxon>
        <taxon>Agarivorans</taxon>
    </lineage>
</organism>
<gene>
    <name evidence="5" type="ORF">SNR37_000161</name>
</gene>
<evidence type="ECO:0000256" key="2">
    <source>
        <dbReference type="ARBA" id="ARBA00023125"/>
    </source>
</evidence>
<dbReference type="PANTHER" id="PTHR33204">
    <property type="entry name" value="TRANSCRIPTIONAL REGULATOR, MARR FAMILY"/>
    <property type="match status" value="1"/>
</dbReference>
<accession>A0ABU7G608</accession>
<dbReference type="Pfam" id="PF01638">
    <property type="entry name" value="HxlR"/>
    <property type="match status" value="1"/>
</dbReference>
<dbReference type="InterPro" id="IPR036388">
    <property type="entry name" value="WH-like_DNA-bd_sf"/>
</dbReference>